<proteinExistence type="predicted"/>
<dbReference type="AlphaFoldDB" id="A0AAQ4E705"/>
<dbReference type="Proteomes" id="UP001321473">
    <property type="component" value="Unassembled WGS sequence"/>
</dbReference>
<gene>
    <name evidence="2" type="ORF">V5799_013097</name>
</gene>
<accession>A0AAQ4E705</accession>
<dbReference type="EMBL" id="JARKHS020021150">
    <property type="protein sequence ID" value="KAK8770438.1"/>
    <property type="molecule type" value="Genomic_DNA"/>
</dbReference>
<evidence type="ECO:0000313" key="2">
    <source>
        <dbReference type="EMBL" id="KAK8770438.1"/>
    </source>
</evidence>
<comment type="caution">
    <text evidence="2">The sequence shown here is derived from an EMBL/GenBank/DDBJ whole genome shotgun (WGS) entry which is preliminary data.</text>
</comment>
<evidence type="ECO:0000256" key="1">
    <source>
        <dbReference type="SAM" id="MobiDB-lite"/>
    </source>
</evidence>
<organism evidence="2 3">
    <name type="scientific">Amblyomma americanum</name>
    <name type="common">Lone star tick</name>
    <dbReference type="NCBI Taxonomy" id="6943"/>
    <lineage>
        <taxon>Eukaryota</taxon>
        <taxon>Metazoa</taxon>
        <taxon>Ecdysozoa</taxon>
        <taxon>Arthropoda</taxon>
        <taxon>Chelicerata</taxon>
        <taxon>Arachnida</taxon>
        <taxon>Acari</taxon>
        <taxon>Parasitiformes</taxon>
        <taxon>Ixodida</taxon>
        <taxon>Ixodoidea</taxon>
        <taxon>Ixodidae</taxon>
        <taxon>Amblyomminae</taxon>
        <taxon>Amblyomma</taxon>
    </lineage>
</organism>
<protein>
    <submittedName>
        <fullName evidence="2">Uncharacterized protein</fullName>
    </submittedName>
</protein>
<keyword evidence="3" id="KW-1185">Reference proteome</keyword>
<name>A0AAQ4E705_AMBAM</name>
<sequence>MKEECVGSDPPAQRSRHSGRMLEIMEEVAGSVHAGGKDAGNGDAERQRLRFTDNMGIRSQWIFTKTAAVREKLHPTSKGRMEWRMMRTLLERQSSVPCINVHRHLLGALMATVSC</sequence>
<evidence type="ECO:0000313" key="3">
    <source>
        <dbReference type="Proteomes" id="UP001321473"/>
    </source>
</evidence>
<reference evidence="2 3" key="1">
    <citation type="journal article" date="2023" name="Arcadia Sci">
        <title>De novo assembly of a long-read Amblyomma americanum tick genome.</title>
        <authorList>
            <person name="Chou S."/>
            <person name="Poskanzer K.E."/>
            <person name="Rollins M."/>
            <person name="Thuy-Boun P.S."/>
        </authorList>
    </citation>
    <scope>NUCLEOTIDE SEQUENCE [LARGE SCALE GENOMIC DNA]</scope>
    <source>
        <strain evidence="2">F_SG_1</strain>
        <tissue evidence="2">Salivary glands</tissue>
    </source>
</reference>
<feature type="region of interest" description="Disordered" evidence="1">
    <location>
        <begin position="1"/>
        <end position="20"/>
    </location>
</feature>